<organism evidence="10 11">
    <name type="scientific">Pseudochryseolinea flava</name>
    <dbReference type="NCBI Taxonomy" id="2059302"/>
    <lineage>
        <taxon>Bacteria</taxon>
        <taxon>Pseudomonadati</taxon>
        <taxon>Bacteroidota</taxon>
        <taxon>Cytophagia</taxon>
        <taxon>Cytophagales</taxon>
        <taxon>Fulvivirgaceae</taxon>
        <taxon>Pseudochryseolinea</taxon>
    </lineage>
</organism>
<dbReference type="Gene3D" id="3.30.450.20">
    <property type="entry name" value="PAS domain"/>
    <property type="match status" value="4"/>
</dbReference>
<dbReference type="SMART" id="SM00086">
    <property type="entry name" value="PAC"/>
    <property type="match status" value="4"/>
</dbReference>
<feature type="domain" description="PAC" evidence="9">
    <location>
        <begin position="115"/>
        <end position="167"/>
    </location>
</feature>
<dbReference type="SMART" id="SM00091">
    <property type="entry name" value="PAS"/>
    <property type="match status" value="4"/>
</dbReference>
<dbReference type="Gene3D" id="3.30.565.10">
    <property type="entry name" value="Histidine kinase-like ATPase, C-terminal domain"/>
    <property type="match status" value="1"/>
</dbReference>
<dbReference type="EC" id="2.7.13.3" evidence="2"/>
<dbReference type="Proteomes" id="UP000251889">
    <property type="component" value="Unassembled WGS sequence"/>
</dbReference>
<feature type="domain" description="PAS" evidence="8">
    <location>
        <begin position="168"/>
        <end position="238"/>
    </location>
</feature>
<evidence type="ECO:0000256" key="1">
    <source>
        <dbReference type="ARBA" id="ARBA00000085"/>
    </source>
</evidence>
<dbReference type="SUPFAM" id="SSF55785">
    <property type="entry name" value="PYP-like sensor domain (PAS domain)"/>
    <property type="match status" value="4"/>
</dbReference>
<dbReference type="SUPFAM" id="SSF55874">
    <property type="entry name" value="ATPase domain of HSP90 chaperone/DNA topoisomerase II/histidine kinase"/>
    <property type="match status" value="1"/>
</dbReference>
<dbReference type="PANTHER" id="PTHR43304:SF1">
    <property type="entry name" value="PAC DOMAIN-CONTAINING PROTEIN"/>
    <property type="match status" value="1"/>
</dbReference>
<dbReference type="PROSITE" id="PS50109">
    <property type="entry name" value="HIS_KIN"/>
    <property type="match status" value="1"/>
</dbReference>
<evidence type="ECO:0000256" key="4">
    <source>
        <dbReference type="ARBA" id="ARBA00022679"/>
    </source>
</evidence>
<evidence type="ECO:0000256" key="2">
    <source>
        <dbReference type="ARBA" id="ARBA00012438"/>
    </source>
</evidence>
<dbReference type="InterPro" id="IPR003594">
    <property type="entry name" value="HATPase_dom"/>
</dbReference>
<evidence type="ECO:0000256" key="5">
    <source>
        <dbReference type="ARBA" id="ARBA00022777"/>
    </source>
</evidence>
<feature type="coiled-coil region" evidence="6">
    <location>
        <begin position="538"/>
        <end position="565"/>
    </location>
</feature>
<dbReference type="Pfam" id="PF08447">
    <property type="entry name" value="PAS_3"/>
    <property type="match status" value="2"/>
</dbReference>
<evidence type="ECO:0000259" key="8">
    <source>
        <dbReference type="PROSITE" id="PS50112"/>
    </source>
</evidence>
<gene>
    <name evidence="10" type="ORF">DQQ10_09575</name>
</gene>
<dbReference type="PRINTS" id="PR00344">
    <property type="entry name" value="BCTRLSENSOR"/>
</dbReference>
<dbReference type="AlphaFoldDB" id="A0A364Y4K8"/>
<dbReference type="EMBL" id="QMFY01000003">
    <property type="protein sequence ID" value="RAW01880.1"/>
    <property type="molecule type" value="Genomic_DNA"/>
</dbReference>
<feature type="domain" description="PAS" evidence="8">
    <location>
        <begin position="439"/>
        <end position="492"/>
    </location>
</feature>
<evidence type="ECO:0000313" key="11">
    <source>
        <dbReference type="Proteomes" id="UP000251889"/>
    </source>
</evidence>
<protein>
    <recommendedName>
        <fullName evidence="2">histidine kinase</fullName>
        <ecNumber evidence="2">2.7.13.3</ecNumber>
    </recommendedName>
</protein>
<dbReference type="OrthoDB" id="890870at2"/>
<keyword evidence="11" id="KW-1185">Reference proteome</keyword>
<dbReference type="Pfam" id="PF13426">
    <property type="entry name" value="PAS_9"/>
    <property type="match status" value="1"/>
</dbReference>
<accession>A0A364Y4K8</accession>
<evidence type="ECO:0000256" key="3">
    <source>
        <dbReference type="ARBA" id="ARBA00022553"/>
    </source>
</evidence>
<dbReference type="InterPro" id="IPR052162">
    <property type="entry name" value="Sensor_kinase/Photoreceptor"/>
</dbReference>
<keyword evidence="6" id="KW-0175">Coiled coil</keyword>
<name>A0A364Y4K8_9BACT</name>
<feature type="domain" description="PAS" evidence="8">
    <location>
        <begin position="25"/>
        <end position="76"/>
    </location>
</feature>
<comment type="caution">
    <text evidence="10">The sequence shown here is derived from an EMBL/GenBank/DDBJ whole genome shotgun (WGS) entry which is preliminary data.</text>
</comment>
<keyword evidence="5" id="KW-0418">Kinase</keyword>
<evidence type="ECO:0000313" key="10">
    <source>
        <dbReference type="EMBL" id="RAW01880.1"/>
    </source>
</evidence>
<dbReference type="CDD" id="cd00130">
    <property type="entry name" value="PAS"/>
    <property type="match status" value="4"/>
</dbReference>
<dbReference type="InterPro" id="IPR000700">
    <property type="entry name" value="PAS-assoc_C"/>
</dbReference>
<dbReference type="InterPro" id="IPR013655">
    <property type="entry name" value="PAS_fold_3"/>
</dbReference>
<evidence type="ECO:0000259" key="9">
    <source>
        <dbReference type="PROSITE" id="PS50113"/>
    </source>
</evidence>
<keyword evidence="4" id="KW-0808">Transferase</keyword>
<dbReference type="Gene3D" id="1.10.287.130">
    <property type="match status" value="1"/>
</dbReference>
<feature type="coiled-coil region" evidence="6">
    <location>
        <begin position="600"/>
        <end position="627"/>
    </location>
</feature>
<dbReference type="SUPFAM" id="SSF47384">
    <property type="entry name" value="Homodimeric domain of signal transducing histidine kinase"/>
    <property type="match status" value="1"/>
</dbReference>
<dbReference type="InterPro" id="IPR001610">
    <property type="entry name" value="PAC"/>
</dbReference>
<dbReference type="InterPro" id="IPR004358">
    <property type="entry name" value="Sig_transdc_His_kin-like_C"/>
</dbReference>
<comment type="catalytic activity">
    <reaction evidence="1">
        <text>ATP + protein L-histidine = ADP + protein N-phospho-L-histidine.</text>
        <dbReference type="EC" id="2.7.13.3"/>
    </reaction>
</comment>
<dbReference type="InterPro" id="IPR000014">
    <property type="entry name" value="PAS"/>
</dbReference>
<dbReference type="PROSITE" id="PS50112">
    <property type="entry name" value="PAS"/>
    <property type="match status" value="4"/>
</dbReference>
<dbReference type="GO" id="GO:0000155">
    <property type="term" value="F:phosphorelay sensor kinase activity"/>
    <property type="evidence" value="ECO:0007669"/>
    <property type="project" value="InterPro"/>
</dbReference>
<dbReference type="InterPro" id="IPR005467">
    <property type="entry name" value="His_kinase_dom"/>
</dbReference>
<reference evidence="10 11" key="1">
    <citation type="submission" date="2018-06" db="EMBL/GenBank/DDBJ databases">
        <title>Chryseolinea flavus sp. nov., a member of the phylum Bacteroidetes isolated from soil.</title>
        <authorList>
            <person name="Li Y."/>
            <person name="Wang J."/>
        </authorList>
    </citation>
    <scope>NUCLEOTIDE SEQUENCE [LARGE SCALE GENOMIC DNA]</scope>
    <source>
        <strain evidence="10 11">SDU1-6</strain>
    </source>
</reference>
<dbReference type="InterPro" id="IPR035965">
    <property type="entry name" value="PAS-like_dom_sf"/>
</dbReference>
<feature type="domain" description="Histidine kinase" evidence="7">
    <location>
        <begin position="568"/>
        <end position="777"/>
    </location>
</feature>
<dbReference type="SMART" id="SM00387">
    <property type="entry name" value="HATPase_c"/>
    <property type="match status" value="1"/>
</dbReference>
<feature type="domain" description="PAS" evidence="8">
    <location>
        <begin position="292"/>
        <end position="366"/>
    </location>
</feature>
<dbReference type="InterPro" id="IPR036890">
    <property type="entry name" value="HATPase_C_sf"/>
</dbReference>
<keyword evidence="3" id="KW-0597">Phosphoprotein</keyword>
<dbReference type="InterPro" id="IPR036097">
    <property type="entry name" value="HisK_dim/P_sf"/>
</dbReference>
<feature type="domain" description="PAC" evidence="9">
    <location>
        <begin position="369"/>
        <end position="421"/>
    </location>
</feature>
<dbReference type="PROSITE" id="PS50113">
    <property type="entry name" value="PAC"/>
    <property type="match status" value="2"/>
</dbReference>
<sequence length="777" mass="89044">MMDHLPLPEKHMQREDKFLNALAEAYRLQEAIIATTELAIISTAVDGTITSFNKAAETLLGYTGEETIGKQSLINFHDATELALRASALSDELSFPVQIGFDAISIKSHLQNVADRREWTYIRKNGTRFPVVVSITALWDEKDKLIGYASIATDITAQKAQELKVRESQEHLQALVSSLDDIVFELDENARFTHIWVKSDEYLFLPRNQIYGRTLTEMFGEAFARPFEKGFQQVLQTGKTFNHEYKTLANDERWFNAKYSLIYDHGLPTTRVSVCIQDITARKQAEISLKESEERFRLLAENISGTIYLCRNDVNYSMLYLNDNAAVLTGYQANEFLSGNIHFSDLFHEGDRERIFKIVDEALEKKVSFHILYRINHKSGVIRWVEETGIGVYSSDGLLLMIEGYLTDVTERILSEEELHRIADENHRIFNYSIGLKAVANFEGYFIKLNPAWERLLGWSVRELTSAKFADFIHPDDLQRTYDTFKYVLDGNDILTFENRYRHKDGSYRWLMWTSSPDRTRGLIYASAVDITDRKKFEDDLLLSKKDLEVAAMELEEQNRQLDEFAHIISHNLRSPAGNIKALLGFINDKSSLEDYKLIFEKVKNVANNLNETMNELMEMLMVKKNTDIERTEIRFKDILDKVVQSLEGDLIQCGATLTFDFNSAPKIIYSKTYLESIFQNLLSNGIKYRSSERKPQIHVSTSIIGNRIELRFADNGLGIDLEKYGAKLFGLHKTFHENKDARGVGLFLTKTQIETMGGSIGAESKPGEGTTFVIRF</sequence>
<dbReference type="PANTHER" id="PTHR43304">
    <property type="entry name" value="PHYTOCHROME-LIKE PROTEIN CPH1"/>
    <property type="match status" value="1"/>
</dbReference>
<evidence type="ECO:0000256" key="6">
    <source>
        <dbReference type="SAM" id="Coils"/>
    </source>
</evidence>
<dbReference type="NCBIfam" id="TIGR00229">
    <property type="entry name" value="sensory_box"/>
    <property type="match status" value="4"/>
</dbReference>
<dbReference type="Pfam" id="PF02518">
    <property type="entry name" value="HATPase_c"/>
    <property type="match status" value="1"/>
</dbReference>
<dbReference type="InterPro" id="IPR013656">
    <property type="entry name" value="PAS_4"/>
</dbReference>
<proteinExistence type="predicted"/>
<dbReference type="Pfam" id="PF08448">
    <property type="entry name" value="PAS_4"/>
    <property type="match status" value="1"/>
</dbReference>
<evidence type="ECO:0000259" key="7">
    <source>
        <dbReference type="PROSITE" id="PS50109"/>
    </source>
</evidence>